<sequence>MPNRSRTASPPTLVPLLKGRVRPYAPQITLLLALQLVQALGLLLLPALNADIVDHGVVRGDTGYILRQGGLMLAATLVQVTAAAGAVYLGSKTSMGLGRDLRAALFTRVQGFSAEEFGRFGAPSLITRTTNDVQQIQMLVFMLLTLLVTAPLMGVGGIVMALRQDAALTWVLAAAIPVLVVAVALVISAMTGPSQLMQGRIDEVNRVLREQITGIRVIRAFVRERGEHERFGAANTALTGVARRLGHLQAYFGASAMTVSVLASVAVVALGGPRIVDGDMQAGAMIAFLNYLAQILIAVMMAMSVFVLAPRARVAAGRIKEVLDTEPAITEGAVTGPAAAGPAPRADAPAASPSQDDGPPGRLDLSGVVFSYPGAEEPVLHGVDLAVRPGETTAVIGSTGAGKTTLVKLVARLLTPDEGSVRIDGTDVRDMDRRSLAEAVGLIPQRAHLFSGTIASNLRYGDPGADDERLWQALEIAQAADFVRGLPDGTDTVIGQGGTTVSGGQRQRLAIARALVARPRIYVFDDAFSALDTATDAAVRAALDEHLGDTARLVVAQRVSTIRSADRIVVLDAGRVEAVGTHDELVASSATYAEIVDSQLVPEEAS</sequence>
<dbReference type="InterPro" id="IPR027417">
    <property type="entry name" value="P-loop_NTPase"/>
</dbReference>
<feature type="domain" description="ABC transporter" evidence="9">
    <location>
        <begin position="363"/>
        <end position="598"/>
    </location>
</feature>
<keyword evidence="5 8" id="KW-1133">Transmembrane helix</keyword>
<feature type="region of interest" description="Disordered" evidence="7">
    <location>
        <begin position="333"/>
        <end position="363"/>
    </location>
</feature>
<feature type="transmembrane region" description="Helical" evidence="8">
    <location>
        <begin position="250"/>
        <end position="271"/>
    </location>
</feature>
<evidence type="ECO:0000256" key="8">
    <source>
        <dbReference type="SAM" id="Phobius"/>
    </source>
</evidence>
<dbReference type="GO" id="GO:0005524">
    <property type="term" value="F:ATP binding"/>
    <property type="evidence" value="ECO:0007669"/>
    <property type="project" value="UniProtKB-KW"/>
</dbReference>
<protein>
    <submittedName>
        <fullName evidence="11">ABC transporter ATP-binding protein</fullName>
    </submittedName>
</protein>
<accession>A0ABT4TZ30</accession>
<evidence type="ECO:0000259" key="10">
    <source>
        <dbReference type="PROSITE" id="PS50929"/>
    </source>
</evidence>
<dbReference type="SMART" id="SM00382">
    <property type="entry name" value="AAA"/>
    <property type="match status" value="1"/>
</dbReference>
<dbReference type="Pfam" id="PF00005">
    <property type="entry name" value="ABC_tran"/>
    <property type="match status" value="1"/>
</dbReference>
<dbReference type="Gene3D" id="1.20.1560.10">
    <property type="entry name" value="ABC transporter type 1, transmembrane domain"/>
    <property type="match status" value="1"/>
</dbReference>
<dbReference type="PROSITE" id="PS50893">
    <property type="entry name" value="ABC_TRANSPORTER_2"/>
    <property type="match status" value="1"/>
</dbReference>
<dbReference type="PANTHER" id="PTHR43394:SF1">
    <property type="entry name" value="ATP-BINDING CASSETTE SUB-FAMILY B MEMBER 10, MITOCHONDRIAL"/>
    <property type="match status" value="1"/>
</dbReference>
<dbReference type="CDD" id="cd18548">
    <property type="entry name" value="ABC_6TM_Tm287_like"/>
    <property type="match status" value="1"/>
</dbReference>
<dbReference type="PROSITE" id="PS00211">
    <property type="entry name" value="ABC_TRANSPORTER_1"/>
    <property type="match status" value="1"/>
</dbReference>
<dbReference type="InterPro" id="IPR011527">
    <property type="entry name" value="ABC1_TM_dom"/>
</dbReference>
<comment type="subcellular location">
    <subcellularLocation>
        <location evidence="1">Cell membrane</location>
        <topology evidence="1">Multi-pass membrane protein</topology>
    </subcellularLocation>
</comment>
<feature type="transmembrane region" description="Helical" evidence="8">
    <location>
        <begin position="291"/>
        <end position="309"/>
    </location>
</feature>
<evidence type="ECO:0000256" key="7">
    <source>
        <dbReference type="SAM" id="MobiDB-lite"/>
    </source>
</evidence>
<dbReference type="Gene3D" id="3.40.50.300">
    <property type="entry name" value="P-loop containing nucleotide triphosphate hydrolases"/>
    <property type="match status" value="1"/>
</dbReference>
<gene>
    <name evidence="11" type="ORF">O4J56_02480</name>
</gene>
<dbReference type="InterPro" id="IPR036640">
    <property type="entry name" value="ABC1_TM_sf"/>
</dbReference>
<dbReference type="PROSITE" id="PS50929">
    <property type="entry name" value="ABC_TM1F"/>
    <property type="match status" value="1"/>
</dbReference>
<dbReference type="InterPro" id="IPR039421">
    <property type="entry name" value="Type_1_exporter"/>
</dbReference>
<name>A0ABT4TZ30_9ACTN</name>
<evidence type="ECO:0000256" key="6">
    <source>
        <dbReference type="ARBA" id="ARBA00023136"/>
    </source>
</evidence>
<dbReference type="PANTHER" id="PTHR43394">
    <property type="entry name" value="ATP-DEPENDENT PERMEASE MDL1, MITOCHONDRIAL"/>
    <property type="match status" value="1"/>
</dbReference>
<reference evidence="11 12" key="1">
    <citation type="submission" date="2023-01" db="EMBL/GenBank/DDBJ databases">
        <title>Draft genome sequence of Nocardiopsis sp. RSe5-2 isolated from halophytes.</title>
        <authorList>
            <person name="Duangmal K."/>
            <person name="Chantavorakit T."/>
        </authorList>
    </citation>
    <scope>NUCLEOTIDE SEQUENCE [LARGE SCALE GENOMIC DNA]</scope>
    <source>
        <strain evidence="11 12">RSe5-2</strain>
    </source>
</reference>
<dbReference type="Proteomes" id="UP001527866">
    <property type="component" value="Unassembled WGS sequence"/>
</dbReference>
<feature type="compositionally biased region" description="Low complexity" evidence="7">
    <location>
        <begin position="336"/>
        <end position="360"/>
    </location>
</feature>
<dbReference type="InterPro" id="IPR017871">
    <property type="entry name" value="ABC_transporter-like_CS"/>
</dbReference>
<organism evidence="11 12">
    <name type="scientific">Nocardiopsis endophytica</name>
    <dbReference type="NCBI Taxonomy" id="3018445"/>
    <lineage>
        <taxon>Bacteria</taxon>
        <taxon>Bacillati</taxon>
        <taxon>Actinomycetota</taxon>
        <taxon>Actinomycetes</taxon>
        <taxon>Streptosporangiales</taxon>
        <taxon>Nocardiopsidaceae</taxon>
        <taxon>Nocardiopsis</taxon>
    </lineage>
</organism>
<evidence type="ECO:0000256" key="5">
    <source>
        <dbReference type="ARBA" id="ARBA00022989"/>
    </source>
</evidence>
<dbReference type="SUPFAM" id="SSF52540">
    <property type="entry name" value="P-loop containing nucleoside triphosphate hydrolases"/>
    <property type="match status" value="1"/>
</dbReference>
<evidence type="ECO:0000313" key="11">
    <source>
        <dbReference type="EMBL" id="MDA2809494.1"/>
    </source>
</evidence>
<dbReference type="RefSeq" id="WP_270683399.1">
    <property type="nucleotide sequence ID" value="NZ_JAQFWQ010000004.1"/>
</dbReference>
<keyword evidence="2 8" id="KW-0812">Transmembrane</keyword>
<evidence type="ECO:0000256" key="1">
    <source>
        <dbReference type="ARBA" id="ARBA00004651"/>
    </source>
</evidence>
<feature type="transmembrane region" description="Helical" evidence="8">
    <location>
        <begin position="138"/>
        <end position="162"/>
    </location>
</feature>
<feature type="transmembrane region" description="Helical" evidence="8">
    <location>
        <begin position="168"/>
        <end position="190"/>
    </location>
</feature>
<keyword evidence="6 8" id="KW-0472">Membrane</keyword>
<feature type="transmembrane region" description="Helical" evidence="8">
    <location>
        <begin position="28"/>
        <end position="48"/>
    </location>
</feature>
<evidence type="ECO:0000259" key="9">
    <source>
        <dbReference type="PROSITE" id="PS50893"/>
    </source>
</evidence>
<feature type="transmembrane region" description="Helical" evidence="8">
    <location>
        <begin position="68"/>
        <end position="89"/>
    </location>
</feature>
<dbReference type="Pfam" id="PF00664">
    <property type="entry name" value="ABC_membrane"/>
    <property type="match status" value="1"/>
</dbReference>
<dbReference type="SUPFAM" id="SSF90123">
    <property type="entry name" value="ABC transporter transmembrane region"/>
    <property type="match status" value="1"/>
</dbReference>
<dbReference type="InterPro" id="IPR003439">
    <property type="entry name" value="ABC_transporter-like_ATP-bd"/>
</dbReference>
<dbReference type="EMBL" id="JAQFWQ010000004">
    <property type="protein sequence ID" value="MDA2809494.1"/>
    <property type="molecule type" value="Genomic_DNA"/>
</dbReference>
<feature type="domain" description="ABC transmembrane type-1" evidence="10">
    <location>
        <begin position="30"/>
        <end position="311"/>
    </location>
</feature>
<keyword evidence="4 11" id="KW-0067">ATP-binding</keyword>
<dbReference type="InterPro" id="IPR003593">
    <property type="entry name" value="AAA+_ATPase"/>
</dbReference>
<evidence type="ECO:0000256" key="2">
    <source>
        <dbReference type="ARBA" id="ARBA00022692"/>
    </source>
</evidence>
<comment type="caution">
    <text evidence="11">The sequence shown here is derived from an EMBL/GenBank/DDBJ whole genome shotgun (WGS) entry which is preliminary data.</text>
</comment>
<evidence type="ECO:0000313" key="12">
    <source>
        <dbReference type="Proteomes" id="UP001527866"/>
    </source>
</evidence>
<keyword evidence="12" id="KW-1185">Reference proteome</keyword>
<proteinExistence type="predicted"/>
<keyword evidence="3" id="KW-0547">Nucleotide-binding</keyword>
<evidence type="ECO:0000256" key="4">
    <source>
        <dbReference type="ARBA" id="ARBA00022840"/>
    </source>
</evidence>
<evidence type="ECO:0000256" key="3">
    <source>
        <dbReference type="ARBA" id="ARBA00022741"/>
    </source>
</evidence>